<keyword evidence="5 9" id="KW-0418">Kinase</keyword>
<dbReference type="PROSITE" id="PS50113">
    <property type="entry name" value="PAC"/>
    <property type="match status" value="3"/>
</dbReference>
<evidence type="ECO:0000256" key="5">
    <source>
        <dbReference type="ARBA" id="ARBA00022777"/>
    </source>
</evidence>
<dbReference type="Gene3D" id="3.30.450.20">
    <property type="entry name" value="PAS domain"/>
    <property type="match status" value="3"/>
</dbReference>
<dbReference type="RefSeq" id="WP_124875936.1">
    <property type="nucleotide sequence ID" value="NZ_RQJO01000008.1"/>
</dbReference>
<gene>
    <name evidence="9" type="ORF">EHT25_15295</name>
</gene>
<comment type="caution">
    <text evidence="9">The sequence shown here is derived from an EMBL/GenBank/DDBJ whole genome shotgun (WGS) entry which is preliminary data.</text>
</comment>
<evidence type="ECO:0000256" key="3">
    <source>
        <dbReference type="ARBA" id="ARBA00022553"/>
    </source>
</evidence>
<dbReference type="InterPro" id="IPR000700">
    <property type="entry name" value="PAS-assoc_C"/>
</dbReference>
<keyword evidence="10" id="KW-1185">Reference proteome</keyword>
<feature type="domain" description="PAC" evidence="8">
    <location>
        <begin position="92"/>
        <end position="145"/>
    </location>
</feature>
<dbReference type="InterPro" id="IPR003661">
    <property type="entry name" value="HisK_dim/P_dom"/>
</dbReference>
<dbReference type="SUPFAM" id="SSF55874">
    <property type="entry name" value="ATPase domain of HSP90 chaperone/DNA topoisomerase II/histidine kinase"/>
    <property type="match status" value="1"/>
</dbReference>
<dbReference type="Gene3D" id="1.10.287.130">
    <property type="match status" value="1"/>
</dbReference>
<dbReference type="Pfam" id="PF08447">
    <property type="entry name" value="PAS_3"/>
    <property type="match status" value="2"/>
</dbReference>
<dbReference type="InterPro" id="IPR001610">
    <property type="entry name" value="PAC"/>
</dbReference>
<dbReference type="PANTHER" id="PTHR43304:SF1">
    <property type="entry name" value="PAC DOMAIN-CONTAINING PROTEIN"/>
    <property type="match status" value="1"/>
</dbReference>
<keyword evidence="3" id="KW-0597">Phosphoprotein</keyword>
<accession>A0A3P1BVC6</accession>
<dbReference type="CDD" id="cd00130">
    <property type="entry name" value="PAS"/>
    <property type="match status" value="3"/>
</dbReference>
<feature type="domain" description="PAS" evidence="7">
    <location>
        <begin position="16"/>
        <end position="87"/>
    </location>
</feature>
<dbReference type="PROSITE" id="PS50112">
    <property type="entry name" value="PAS"/>
    <property type="match status" value="2"/>
</dbReference>
<evidence type="ECO:0000256" key="4">
    <source>
        <dbReference type="ARBA" id="ARBA00022679"/>
    </source>
</evidence>
<dbReference type="Pfam" id="PF02518">
    <property type="entry name" value="HATPase_c"/>
    <property type="match status" value="1"/>
</dbReference>
<evidence type="ECO:0000259" key="6">
    <source>
        <dbReference type="PROSITE" id="PS50109"/>
    </source>
</evidence>
<dbReference type="InterPro" id="IPR035965">
    <property type="entry name" value="PAS-like_dom_sf"/>
</dbReference>
<evidence type="ECO:0000259" key="8">
    <source>
        <dbReference type="PROSITE" id="PS50113"/>
    </source>
</evidence>
<dbReference type="Gene3D" id="3.30.565.10">
    <property type="entry name" value="Histidine kinase-like ATPase, C-terminal domain"/>
    <property type="match status" value="1"/>
</dbReference>
<feature type="domain" description="PAC" evidence="8">
    <location>
        <begin position="227"/>
        <end position="279"/>
    </location>
</feature>
<dbReference type="Pfam" id="PF08448">
    <property type="entry name" value="PAS_4"/>
    <property type="match status" value="1"/>
</dbReference>
<dbReference type="InterPro" id="IPR036097">
    <property type="entry name" value="HisK_dim/P_sf"/>
</dbReference>
<evidence type="ECO:0000256" key="1">
    <source>
        <dbReference type="ARBA" id="ARBA00000085"/>
    </source>
</evidence>
<dbReference type="PRINTS" id="PR00344">
    <property type="entry name" value="BCTRLSENSOR"/>
</dbReference>
<dbReference type="PROSITE" id="PS50109">
    <property type="entry name" value="HIS_KIN"/>
    <property type="match status" value="1"/>
</dbReference>
<dbReference type="PANTHER" id="PTHR43304">
    <property type="entry name" value="PHYTOCHROME-LIKE PROTEIN CPH1"/>
    <property type="match status" value="1"/>
</dbReference>
<dbReference type="SMART" id="SM00091">
    <property type="entry name" value="PAS"/>
    <property type="match status" value="2"/>
</dbReference>
<dbReference type="AlphaFoldDB" id="A0A3P1BVC6"/>
<dbReference type="Pfam" id="PF00512">
    <property type="entry name" value="HisKA"/>
    <property type="match status" value="1"/>
</dbReference>
<dbReference type="GO" id="GO:0000155">
    <property type="term" value="F:phosphorelay sensor kinase activity"/>
    <property type="evidence" value="ECO:0007669"/>
    <property type="project" value="InterPro"/>
</dbReference>
<dbReference type="InterPro" id="IPR036890">
    <property type="entry name" value="HATPase_C_sf"/>
</dbReference>
<dbReference type="CDD" id="cd00082">
    <property type="entry name" value="HisKA"/>
    <property type="match status" value="1"/>
</dbReference>
<dbReference type="SMART" id="SM00388">
    <property type="entry name" value="HisKA"/>
    <property type="match status" value="1"/>
</dbReference>
<reference evidence="9 10" key="1">
    <citation type="submission" date="2018-11" db="EMBL/GenBank/DDBJ databases">
        <authorList>
            <person name="Zhou Z."/>
            <person name="Wang G."/>
        </authorList>
    </citation>
    <scope>NUCLEOTIDE SEQUENCE [LARGE SCALE GENOMIC DNA]</scope>
    <source>
        <strain evidence="9 10">KCTC52004</strain>
    </source>
</reference>
<evidence type="ECO:0000256" key="2">
    <source>
        <dbReference type="ARBA" id="ARBA00012438"/>
    </source>
</evidence>
<dbReference type="SMART" id="SM00086">
    <property type="entry name" value="PAC"/>
    <property type="match status" value="3"/>
</dbReference>
<evidence type="ECO:0000313" key="10">
    <source>
        <dbReference type="Proteomes" id="UP000271925"/>
    </source>
</evidence>
<dbReference type="InterPro" id="IPR013656">
    <property type="entry name" value="PAS_4"/>
</dbReference>
<comment type="catalytic activity">
    <reaction evidence="1">
        <text>ATP + protein L-histidine = ADP + protein N-phospho-L-histidine.</text>
        <dbReference type="EC" id="2.7.13.3"/>
    </reaction>
</comment>
<protein>
    <recommendedName>
        <fullName evidence="2">histidine kinase</fullName>
        <ecNumber evidence="2">2.7.13.3</ecNumber>
    </recommendedName>
</protein>
<proteinExistence type="predicted"/>
<evidence type="ECO:0000259" key="7">
    <source>
        <dbReference type="PROSITE" id="PS50112"/>
    </source>
</evidence>
<dbReference type="Gene3D" id="2.10.70.100">
    <property type="match status" value="1"/>
</dbReference>
<dbReference type="SUPFAM" id="SSF47384">
    <property type="entry name" value="Homodimeric domain of signal transducing histidine kinase"/>
    <property type="match status" value="1"/>
</dbReference>
<dbReference type="InterPro" id="IPR052162">
    <property type="entry name" value="Sensor_kinase/Photoreceptor"/>
</dbReference>
<sequence length="673" mass="76062">MPGEQRSSDTTQKLTQRLDIDFALQAAGLGVWELNPVTNQVLWDDRCRELFGLAKDNYLSYEQAIQYIQADDVDRVTQAVQRAMNPESNGLFDETYRTVGADDGQLRWVRFYGRSYFSETGKIYRFAGVAQDVTQPILAQQREVSTRLDSQRQQRIYEAIAGSTPDLMYVFDLNYRFIYANQALLAMWGSSWDDAIGNSLLENGYEPWHAQMHEREIDQVVATKQAIRGEVSFPHATLGKRIYDYVFAPVLNERNEVEAVAGTTRDITDIKRAEAALKASEERFRLFVTASSDVVYTMSADWRQMNLLEGKTFLAMTRKPSRNWLLEYIPVEDQRQVEAALEEAIAGKRVFELEHRIIRADGTIGWTISRAVPILDEQGHILEWFGSASDVTERKRAEQALRQSEERFRNLTTELEERVKTRTQALSQANADLKRSNENLQQFAYVASHDLQEPLRKIQSFSTLLTQQLDEELNATAIDHLQRITAAGARMSTLIKDLLTYSRISTQQQTFGPVSLDAIVAGVLNTLEWNISQSEARISVDALPIVSGDESQLGQLFQNLLTNAIKFVAPGQAPQIRIMYFQRSLNELPSGVTPSVEAPFYHQIEVEDSGIGFDEKYADRIFQVFQRLHGKNEYPGTGVGLAICQRVVENHGGAITARSKPGQGAAFSVYLPA</sequence>
<dbReference type="Gene3D" id="6.10.250.490">
    <property type="match status" value="1"/>
</dbReference>
<name>A0A3P1BVC6_9BACT</name>
<dbReference type="InterPro" id="IPR004358">
    <property type="entry name" value="Sig_transdc_His_kin-like_C"/>
</dbReference>
<dbReference type="SMART" id="SM00387">
    <property type="entry name" value="HATPase_c"/>
    <property type="match status" value="1"/>
</dbReference>
<keyword evidence="4" id="KW-0808">Transferase</keyword>
<feature type="domain" description="PAS" evidence="7">
    <location>
        <begin position="152"/>
        <end position="224"/>
    </location>
</feature>
<feature type="domain" description="Histidine kinase" evidence="6">
    <location>
        <begin position="446"/>
        <end position="673"/>
    </location>
</feature>
<dbReference type="InterPro" id="IPR003594">
    <property type="entry name" value="HATPase_dom"/>
</dbReference>
<dbReference type="FunFam" id="3.30.565.10:FF:000006">
    <property type="entry name" value="Sensor histidine kinase WalK"/>
    <property type="match status" value="1"/>
</dbReference>
<dbReference type="SUPFAM" id="SSF55785">
    <property type="entry name" value="PYP-like sensor domain (PAS domain)"/>
    <property type="match status" value="3"/>
</dbReference>
<dbReference type="NCBIfam" id="TIGR00229">
    <property type="entry name" value="sensory_box"/>
    <property type="match status" value="2"/>
</dbReference>
<dbReference type="InterPro" id="IPR000014">
    <property type="entry name" value="PAS"/>
</dbReference>
<dbReference type="InterPro" id="IPR005467">
    <property type="entry name" value="His_kinase_dom"/>
</dbReference>
<dbReference type="EMBL" id="RQJO01000008">
    <property type="protein sequence ID" value="RRB04826.1"/>
    <property type="molecule type" value="Genomic_DNA"/>
</dbReference>
<dbReference type="InterPro" id="IPR013655">
    <property type="entry name" value="PAS_fold_3"/>
</dbReference>
<dbReference type="EC" id="2.7.13.3" evidence="2"/>
<organism evidence="9 10">
    <name type="scientific">Larkinella rosea</name>
    <dbReference type="NCBI Taxonomy" id="2025312"/>
    <lineage>
        <taxon>Bacteria</taxon>
        <taxon>Pseudomonadati</taxon>
        <taxon>Bacteroidota</taxon>
        <taxon>Cytophagia</taxon>
        <taxon>Cytophagales</taxon>
        <taxon>Spirosomataceae</taxon>
        <taxon>Larkinella</taxon>
    </lineage>
</organism>
<evidence type="ECO:0000313" key="9">
    <source>
        <dbReference type="EMBL" id="RRB04826.1"/>
    </source>
</evidence>
<dbReference type="OrthoDB" id="9766459at2"/>
<dbReference type="Proteomes" id="UP000271925">
    <property type="component" value="Unassembled WGS sequence"/>
</dbReference>
<feature type="domain" description="PAC" evidence="8">
    <location>
        <begin position="351"/>
        <end position="403"/>
    </location>
</feature>